<dbReference type="AlphaFoldDB" id="W7E8W6"/>
<keyword evidence="2" id="KW-1185">Reference proteome</keyword>
<reference evidence="1 2" key="1">
    <citation type="journal article" date="2013" name="PLoS Genet.">
        <title>Comparative genome structure, secondary metabolite, and effector coding capacity across Cochliobolus pathogens.</title>
        <authorList>
            <person name="Condon B.J."/>
            <person name="Leng Y."/>
            <person name="Wu D."/>
            <person name="Bushley K.E."/>
            <person name="Ohm R.A."/>
            <person name="Otillar R."/>
            <person name="Martin J."/>
            <person name="Schackwitz W."/>
            <person name="Grimwood J."/>
            <person name="MohdZainudin N."/>
            <person name="Xue C."/>
            <person name="Wang R."/>
            <person name="Manning V.A."/>
            <person name="Dhillon B."/>
            <person name="Tu Z.J."/>
            <person name="Steffenson B.J."/>
            <person name="Salamov A."/>
            <person name="Sun H."/>
            <person name="Lowry S."/>
            <person name="LaButti K."/>
            <person name="Han J."/>
            <person name="Copeland A."/>
            <person name="Lindquist E."/>
            <person name="Barry K."/>
            <person name="Schmutz J."/>
            <person name="Baker S.E."/>
            <person name="Ciuffetti L.M."/>
            <person name="Grigoriev I.V."/>
            <person name="Zhong S."/>
            <person name="Turgeon B.G."/>
        </authorList>
    </citation>
    <scope>NUCLEOTIDE SEQUENCE [LARGE SCALE GENOMIC DNA]</scope>
    <source>
        <strain evidence="1 2">FI3</strain>
    </source>
</reference>
<gene>
    <name evidence="1" type="ORF">COCVIDRAFT_19890</name>
</gene>
<dbReference type="EMBL" id="KI968813">
    <property type="protein sequence ID" value="EUN22385.1"/>
    <property type="molecule type" value="Genomic_DNA"/>
</dbReference>
<accession>W7E8W6</accession>
<dbReference type="GeneID" id="26252435"/>
<organism evidence="1 2">
    <name type="scientific">Bipolaris victoriae (strain FI3)</name>
    <name type="common">Victoria blight of oats agent</name>
    <name type="synonym">Cochliobolus victoriae</name>
    <dbReference type="NCBI Taxonomy" id="930091"/>
    <lineage>
        <taxon>Eukaryota</taxon>
        <taxon>Fungi</taxon>
        <taxon>Dikarya</taxon>
        <taxon>Ascomycota</taxon>
        <taxon>Pezizomycotina</taxon>
        <taxon>Dothideomycetes</taxon>
        <taxon>Pleosporomycetidae</taxon>
        <taxon>Pleosporales</taxon>
        <taxon>Pleosporineae</taxon>
        <taxon>Pleosporaceae</taxon>
        <taxon>Bipolaris</taxon>
    </lineage>
</organism>
<name>W7E8W6_BIPV3</name>
<dbReference type="HOGENOM" id="CLU_2222776_0_0_1"/>
<dbReference type="Proteomes" id="UP000054337">
    <property type="component" value="Unassembled WGS sequence"/>
</dbReference>
<dbReference type="InterPro" id="IPR045634">
    <property type="entry name" value="DUF6413"/>
</dbReference>
<dbReference type="Pfam" id="PF19951">
    <property type="entry name" value="DUF6413"/>
    <property type="match status" value="1"/>
</dbReference>
<dbReference type="OrthoDB" id="3693033at2759"/>
<evidence type="ECO:0000313" key="1">
    <source>
        <dbReference type="EMBL" id="EUN22385.1"/>
    </source>
</evidence>
<proteinExistence type="predicted"/>
<evidence type="ECO:0000313" key="2">
    <source>
        <dbReference type="Proteomes" id="UP000054337"/>
    </source>
</evidence>
<sequence>MRSRKPCTSIYILLVSYNNCFYEVRSSSNPITSSASAPVTGSYCCTSGANTDPSTGRAAYCCQSGSNPNIGSGCDHNHNYPVGHHDVALSSGGCGPDGNGFVGEQY</sequence>
<protein>
    <submittedName>
        <fullName evidence="1">Uncharacterized protein</fullName>
    </submittedName>
</protein>
<dbReference type="RefSeq" id="XP_014551937.1">
    <property type="nucleotide sequence ID" value="XM_014696451.1"/>
</dbReference>